<evidence type="ECO:0000256" key="11">
    <source>
        <dbReference type="ARBA" id="ARBA00023098"/>
    </source>
</evidence>
<name>A0A286UWN3_9AGAM</name>
<dbReference type="GO" id="GO:0050613">
    <property type="term" value="F:Delta14-sterol reductase activity"/>
    <property type="evidence" value="ECO:0007669"/>
    <property type="project" value="UniProtKB-EC"/>
</dbReference>
<keyword evidence="8 20" id="KW-1133">Transmembrane helix</keyword>
<sequence length="278" mass="32307">MSIIQSVYCYLSSFYGDKLLTLGGNTGNIIYDFFIGRELNPSIGSFDIKSFNEIRPGMILWALLNISMLCEQAVRRGGFSQVTDSMWLVQAFQLWYIADALYNEPAIFTVMDITTDGFGFMLAFGDLTWVPFVYSLQARYLVFNQLQLGLYWTIGILFVNLLGYHIFRTANGDKNDVRNGKNPKNLKFLQTERGTKLIISGWWGRSRHPNYLGDVIMALAWSLPTGFQTPVTYFYVIYFTVLLVHRQRRDEESCKKKYGKDWEKYMMLVPWRIVPHVY</sequence>
<evidence type="ECO:0000256" key="19">
    <source>
        <dbReference type="ARBA" id="ARBA00083315"/>
    </source>
</evidence>
<dbReference type="GO" id="GO:0005789">
    <property type="term" value="C:endoplasmic reticulum membrane"/>
    <property type="evidence" value="ECO:0007669"/>
    <property type="project" value="TreeGrafter"/>
</dbReference>
<keyword evidence="10" id="KW-0756">Sterol biosynthesis</keyword>
<evidence type="ECO:0000256" key="14">
    <source>
        <dbReference type="ARBA" id="ARBA00023221"/>
    </source>
</evidence>
<evidence type="ECO:0000256" key="10">
    <source>
        <dbReference type="ARBA" id="ARBA00023011"/>
    </source>
</evidence>
<comment type="caution">
    <text evidence="21">The sequence shown here is derived from an EMBL/GenBank/DDBJ whole genome shotgun (WGS) entry which is preliminary data.</text>
</comment>
<dbReference type="PANTHER" id="PTHR21257">
    <property type="entry name" value="DELTA(14)-STEROL REDUCTASE"/>
    <property type="match status" value="1"/>
</dbReference>
<evidence type="ECO:0000256" key="20">
    <source>
        <dbReference type="SAM" id="Phobius"/>
    </source>
</evidence>
<evidence type="ECO:0000256" key="15">
    <source>
        <dbReference type="ARBA" id="ARBA00052254"/>
    </source>
</evidence>
<dbReference type="Proteomes" id="UP000217199">
    <property type="component" value="Unassembled WGS sequence"/>
</dbReference>
<evidence type="ECO:0000256" key="3">
    <source>
        <dbReference type="ARBA" id="ARBA00012413"/>
    </source>
</evidence>
<evidence type="ECO:0000256" key="5">
    <source>
        <dbReference type="ARBA" id="ARBA00022692"/>
    </source>
</evidence>
<proteinExistence type="inferred from homology"/>
<comment type="subcellular location">
    <subcellularLocation>
        <location evidence="1">Membrane</location>
        <topology evidence="1">Multi-pass membrane protein</topology>
    </subcellularLocation>
</comment>
<dbReference type="PANTHER" id="PTHR21257:SF52">
    <property type="entry name" value="DELTA(14)-STEROL REDUCTASE TM7SF2"/>
    <property type="match status" value="1"/>
</dbReference>
<comment type="catalytic activity">
    <reaction evidence="15">
        <text>4,4-dimethyl-5alpha-cholesta-8,24-dien-3beta-ol + NADP(+) = 4,4-dimethyl-5alpha-cholesta-8,14,24-trien-3beta-ol + NADPH + H(+)</text>
        <dbReference type="Rhea" id="RHEA:18561"/>
        <dbReference type="ChEBI" id="CHEBI:15378"/>
        <dbReference type="ChEBI" id="CHEBI:17813"/>
        <dbReference type="ChEBI" id="CHEBI:18364"/>
        <dbReference type="ChEBI" id="CHEBI:57783"/>
        <dbReference type="ChEBI" id="CHEBI:58349"/>
        <dbReference type="EC" id="1.3.1.70"/>
    </reaction>
    <physiologicalReaction direction="right-to-left" evidence="15">
        <dbReference type="Rhea" id="RHEA:18563"/>
    </physiologicalReaction>
</comment>
<evidence type="ECO:0000256" key="16">
    <source>
        <dbReference type="ARBA" id="ARBA00060638"/>
    </source>
</evidence>
<evidence type="ECO:0000256" key="4">
    <source>
        <dbReference type="ARBA" id="ARBA00022516"/>
    </source>
</evidence>
<dbReference type="Gene3D" id="1.20.120.1630">
    <property type="match status" value="1"/>
</dbReference>
<evidence type="ECO:0000256" key="1">
    <source>
        <dbReference type="ARBA" id="ARBA00004141"/>
    </source>
</evidence>
<dbReference type="GO" id="GO:0006696">
    <property type="term" value="P:ergosterol biosynthetic process"/>
    <property type="evidence" value="ECO:0007669"/>
    <property type="project" value="TreeGrafter"/>
</dbReference>
<keyword evidence="6" id="KW-0521">NADP</keyword>
<evidence type="ECO:0000256" key="2">
    <source>
        <dbReference type="ARBA" id="ARBA00005402"/>
    </source>
</evidence>
<keyword evidence="7" id="KW-0752">Steroid biosynthesis</keyword>
<dbReference type="PROSITE" id="PS01018">
    <property type="entry name" value="STEROL_REDUCT_2"/>
    <property type="match status" value="1"/>
</dbReference>
<dbReference type="InParanoid" id="A0A286UWN3"/>
<evidence type="ECO:0000256" key="7">
    <source>
        <dbReference type="ARBA" id="ARBA00022955"/>
    </source>
</evidence>
<dbReference type="EMBL" id="NBII01000001">
    <property type="protein sequence ID" value="PAV23944.1"/>
    <property type="molecule type" value="Genomic_DNA"/>
</dbReference>
<feature type="transmembrane region" description="Helical" evidence="20">
    <location>
        <begin position="148"/>
        <end position="167"/>
    </location>
</feature>
<evidence type="ECO:0000256" key="18">
    <source>
        <dbReference type="ARBA" id="ARBA00077841"/>
    </source>
</evidence>
<dbReference type="STRING" id="2282107.A0A286UWN3"/>
<keyword evidence="9" id="KW-0560">Oxidoreductase</keyword>
<dbReference type="InterPro" id="IPR018083">
    <property type="entry name" value="Sterol_reductase_CS"/>
</dbReference>
<evidence type="ECO:0000256" key="9">
    <source>
        <dbReference type="ARBA" id="ARBA00023002"/>
    </source>
</evidence>
<reference evidence="21 22" key="1">
    <citation type="journal article" date="2017" name="Mol. Ecol.">
        <title>Comparative and population genomic landscape of Phellinus noxius: A hypervariable fungus causing root rot in trees.</title>
        <authorList>
            <person name="Chung C.L."/>
            <person name="Lee T.J."/>
            <person name="Akiba M."/>
            <person name="Lee H.H."/>
            <person name="Kuo T.H."/>
            <person name="Liu D."/>
            <person name="Ke H.M."/>
            <person name="Yokoi T."/>
            <person name="Roa M.B."/>
            <person name="Lu M.J."/>
            <person name="Chang Y.Y."/>
            <person name="Ann P.J."/>
            <person name="Tsai J.N."/>
            <person name="Chen C.Y."/>
            <person name="Tzean S.S."/>
            <person name="Ota Y."/>
            <person name="Hattori T."/>
            <person name="Sahashi N."/>
            <person name="Liou R.F."/>
            <person name="Kikuchi T."/>
            <person name="Tsai I.J."/>
        </authorList>
    </citation>
    <scope>NUCLEOTIDE SEQUENCE [LARGE SCALE GENOMIC DNA]</scope>
    <source>
        <strain evidence="21 22">FFPRI411160</strain>
    </source>
</reference>
<dbReference type="AlphaFoldDB" id="A0A286UWN3"/>
<evidence type="ECO:0000256" key="12">
    <source>
        <dbReference type="ARBA" id="ARBA00023136"/>
    </source>
</evidence>
<dbReference type="EC" id="1.3.1.70" evidence="3"/>
<feature type="transmembrane region" description="Helical" evidence="20">
    <location>
        <begin position="227"/>
        <end position="245"/>
    </location>
</feature>
<keyword evidence="5 20" id="KW-0812">Transmembrane</keyword>
<dbReference type="FunFam" id="1.20.120.1630:FF:000009">
    <property type="entry name" value="C-14 sterol reductase"/>
    <property type="match status" value="1"/>
</dbReference>
<comment type="pathway">
    <text evidence="16">Steroid biosynthesis; zymosterol biosynthesis; zymosterol from lanosterol: step 2/6.</text>
</comment>
<evidence type="ECO:0000313" key="21">
    <source>
        <dbReference type="EMBL" id="PAV23944.1"/>
    </source>
</evidence>
<evidence type="ECO:0000256" key="8">
    <source>
        <dbReference type="ARBA" id="ARBA00022989"/>
    </source>
</evidence>
<protein>
    <recommendedName>
        <fullName evidence="17">Delta(14)-sterol reductase ERG24</fullName>
        <ecNumber evidence="3">1.3.1.70</ecNumber>
    </recommendedName>
    <alternativeName>
        <fullName evidence="19">C-14 sterol reductase ERG24</fullName>
    </alternativeName>
    <alternativeName>
        <fullName evidence="18">Sterol C14-reductase ERG24</fullName>
    </alternativeName>
</protein>
<dbReference type="FunCoup" id="A0A286UWN3">
    <property type="interactions" value="138"/>
</dbReference>
<keyword evidence="13" id="KW-1207">Sterol metabolism</keyword>
<comment type="similarity">
    <text evidence="2">Belongs to the ERG4/ERG24 family.</text>
</comment>
<dbReference type="InterPro" id="IPR001171">
    <property type="entry name" value="ERG24_DHCR-like"/>
</dbReference>
<dbReference type="OrthoDB" id="10262235at2759"/>
<evidence type="ECO:0000256" key="13">
    <source>
        <dbReference type="ARBA" id="ARBA00023166"/>
    </source>
</evidence>
<dbReference type="Pfam" id="PF01222">
    <property type="entry name" value="ERG4_ERG24"/>
    <property type="match status" value="1"/>
</dbReference>
<keyword evidence="11" id="KW-0443">Lipid metabolism</keyword>
<accession>A0A286UWN3</accession>
<keyword evidence="12 20" id="KW-0472">Membrane</keyword>
<feature type="transmembrane region" description="Helical" evidence="20">
    <location>
        <begin position="117"/>
        <end position="136"/>
    </location>
</feature>
<organism evidence="21 22">
    <name type="scientific">Pyrrhoderma noxium</name>
    <dbReference type="NCBI Taxonomy" id="2282107"/>
    <lineage>
        <taxon>Eukaryota</taxon>
        <taxon>Fungi</taxon>
        <taxon>Dikarya</taxon>
        <taxon>Basidiomycota</taxon>
        <taxon>Agaricomycotina</taxon>
        <taxon>Agaricomycetes</taxon>
        <taxon>Hymenochaetales</taxon>
        <taxon>Hymenochaetaceae</taxon>
        <taxon>Pyrrhoderma</taxon>
    </lineage>
</organism>
<keyword evidence="22" id="KW-1185">Reference proteome</keyword>
<evidence type="ECO:0000256" key="17">
    <source>
        <dbReference type="ARBA" id="ARBA00074394"/>
    </source>
</evidence>
<gene>
    <name evidence="21" type="ORF">PNOK_0101200</name>
</gene>
<keyword evidence="14" id="KW-0753">Steroid metabolism</keyword>
<evidence type="ECO:0000313" key="22">
    <source>
        <dbReference type="Proteomes" id="UP000217199"/>
    </source>
</evidence>
<keyword evidence="4" id="KW-0444">Lipid biosynthesis</keyword>
<evidence type="ECO:0000256" key="6">
    <source>
        <dbReference type="ARBA" id="ARBA00022857"/>
    </source>
</evidence>